<sequence length="336" mass="38102">MSSLLPRTLLNRFYVMLLAANCWSSVIVYSAFFKGDEARRRFVCIVLDCVLDLMSCMGVELMILLSYSSDYVVEIQGFWGFLWQNEQWTARALNEFRMVVVVSWSDLISRAFFSFGLVLTTTNMKELLEHVPRKIHLLFAAWGLVVLGLHIHASVQPSLPQCLMQVRPWTSSRPSCYLVGLDCHTLAISGKSDEVEDKFSEFDGSTVVQLLIRHCPALEMVGSINEFHGVRGIKVYNSTIIDWGESAAITNTNHPEIVSLYVVRTNMTGGVLPTGLQSIDFPRNLYDIEICVTNLNSLPDNLDLKWNHNSIIQVEYGQLLNVPSKFLLRFSSFLIY</sequence>
<dbReference type="GeneID" id="9472060"/>
<dbReference type="OrthoDB" id="123202at2759"/>
<accession>D0N5W1</accession>
<feature type="transmembrane region" description="Helical" evidence="1">
    <location>
        <begin position="12"/>
        <end position="33"/>
    </location>
</feature>
<dbReference type="HOGENOM" id="CLU_010354_0_0_1"/>
<evidence type="ECO:0000313" key="3">
    <source>
        <dbReference type="Proteomes" id="UP000006643"/>
    </source>
</evidence>
<name>D0N5W1_PHYIT</name>
<proteinExistence type="predicted"/>
<feature type="transmembrane region" description="Helical" evidence="1">
    <location>
        <begin position="107"/>
        <end position="124"/>
    </location>
</feature>
<evidence type="ECO:0008006" key="4">
    <source>
        <dbReference type="Google" id="ProtNLM"/>
    </source>
</evidence>
<dbReference type="InParanoid" id="D0N5W1"/>
<dbReference type="VEuPathDB" id="FungiDB:PITG_05870"/>
<keyword evidence="1" id="KW-0812">Transmembrane</keyword>
<dbReference type="OMA" id="CTEYDIG"/>
<dbReference type="AlphaFoldDB" id="D0N5W1"/>
<keyword evidence="1" id="KW-0472">Membrane</keyword>
<dbReference type="KEGG" id="pif:PITG_05870"/>
<reference evidence="3" key="1">
    <citation type="journal article" date="2009" name="Nature">
        <title>Genome sequence and analysis of the Irish potato famine pathogen Phytophthora infestans.</title>
        <authorList>
            <consortium name="The Broad Institute Genome Sequencing Platform"/>
            <person name="Haas B.J."/>
            <person name="Kamoun S."/>
            <person name="Zody M.C."/>
            <person name="Jiang R.H."/>
            <person name="Handsaker R.E."/>
            <person name="Cano L.M."/>
            <person name="Grabherr M."/>
            <person name="Kodira C.D."/>
            <person name="Raffaele S."/>
            <person name="Torto-Alalibo T."/>
            <person name="Bozkurt T.O."/>
            <person name="Ah-Fong A.M."/>
            <person name="Alvarado L."/>
            <person name="Anderson V.L."/>
            <person name="Armstrong M.R."/>
            <person name="Avrova A."/>
            <person name="Baxter L."/>
            <person name="Beynon J."/>
            <person name="Boevink P.C."/>
            <person name="Bollmann S.R."/>
            <person name="Bos J.I."/>
            <person name="Bulone V."/>
            <person name="Cai G."/>
            <person name="Cakir C."/>
            <person name="Carrington J.C."/>
            <person name="Chawner M."/>
            <person name="Conti L."/>
            <person name="Costanzo S."/>
            <person name="Ewan R."/>
            <person name="Fahlgren N."/>
            <person name="Fischbach M.A."/>
            <person name="Fugelstad J."/>
            <person name="Gilroy E.M."/>
            <person name="Gnerre S."/>
            <person name="Green P.J."/>
            <person name="Grenville-Briggs L.J."/>
            <person name="Griffith J."/>
            <person name="Grunwald N.J."/>
            <person name="Horn K."/>
            <person name="Horner N.R."/>
            <person name="Hu C.H."/>
            <person name="Huitema E."/>
            <person name="Jeong D.H."/>
            <person name="Jones A.M."/>
            <person name="Jones J.D."/>
            <person name="Jones R.W."/>
            <person name="Karlsson E.K."/>
            <person name="Kunjeti S.G."/>
            <person name="Lamour K."/>
            <person name="Liu Z."/>
            <person name="Ma L."/>
            <person name="Maclean D."/>
            <person name="Chibucos M.C."/>
            <person name="McDonald H."/>
            <person name="McWalters J."/>
            <person name="Meijer H.J."/>
            <person name="Morgan W."/>
            <person name="Morris P.F."/>
            <person name="Munro C.A."/>
            <person name="O'Neill K."/>
            <person name="Ospina-Giraldo M."/>
            <person name="Pinzon A."/>
            <person name="Pritchard L."/>
            <person name="Ramsahoye B."/>
            <person name="Ren Q."/>
            <person name="Restrepo S."/>
            <person name="Roy S."/>
            <person name="Sadanandom A."/>
            <person name="Savidor A."/>
            <person name="Schornack S."/>
            <person name="Schwartz D.C."/>
            <person name="Schumann U.D."/>
            <person name="Schwessinger B."/>
            <person name="Seyer L."/>
            <person name="Sharpe T."/>
            <person name="Silvar C."/>
            <person name="Song J."/>
            <person name="Studholme D.J."/>
            <person name="Sykes S."/>
            <person name="Thines M."/>
            <person name="van de Vondervoort P.J."/>
            <person name="Phuntumart V."/>
            <person name="Wawra S."/>
            <person name="Weide R."/>
            <person name="Win J."/>
            <person name="Young C."/>
            <person name="Zhou S."/>
            <person name="Fry W."/>
            <person name="Meyers B.C."/>
            <person name="van West P."/>
            <person name="Ristaino J."/>
            <person name="Govers F."/>
            <person name="Birch P.R."/>
            <person name="Whisson S.C."/>
            <person name="Judelson H.S."/>
            <person name="Nusbaum C."/>
        </authorList>
    </citation>
    <scope>NUCLEOTIDE SEQUENCE [LARGE SCALE GENOMIC DNA]</scope>
    <source>
        <strain evidence="3">T30-4</strain>
    </source>
</reference>
<organism evidence="2 3">
    <name type="scientific">Phytophthora infestans (strain T30-4)</name>
    <name type="common">Potato late blight agent</name>
    <dbReference type="NCBI Taxonomy" id="403677"/>
    <lineage>
        <taxon>Eukaryota</taxon>
        <taxon>Sar</taxon>
        <taxon>Stramenopiles</taxon>
        <taxon>Oomycota</taxon>
        <taxon>Peronosporomycetes</taxon>
        <taxon>Peronosporales</taxon>
        <taxon>Peronosporaceae</taxon>
        <taxon>Phytophthora</taxon>
    </lineage>
</organism>
<dbReference type="Proteomes" id="UP000006643">
    <property type="component" value="Unassembled WGS sequence"/>
</dbReference>
<feature type="transmembrane region" description="Helical" evidence="1">
    <location>
        <begin position="45"/>
        <end position="67"/>
    </location>
</feature>
<evidence type="ECO:0000256" key="1">
    <source>
        <dbReference type="SAM" id="Phobius"/>
    </source>
</evidence>
<dbReference type="eggNOG" id="ENOG502SKZA">
    <property type="taxonomic scope" value="Eukaryota"/>
</dbReference>
<evidence type="ECO:0000313" key="2">
    <source>
        <dbReference type="EMBL" id="EEY70452.1"/>
    </source>
</evidence>
<gene>
    <name evidence="2" type="ORF">PITG_05870</name>
</gene>
<dbReference type="RefSeq" id="XP_002998106.1">
    <property type="nucleotide sequence ID" value="XM_002998060.1"/>
</dbReference>
<feature type="transmembrane region" description="Helical" evidence="1">
    <location>
        <begin position="136"/>
        <end position="155"/>
    </location>
</feature>
<keyword evidence="1" id="KW-1133">Transmembrane helix</keyword>
<keyword evidence="3" id="KW-1185">Reference proteome</keyword>
<dbReference type="EMBL" id="DS028126">
    <property type="protein sequence ID" value="EEY70452.1"/>
    <property type="molecule type" value="Genomic_DNA"/>
</dbReference>
<protein>
    <recommendedName>
        <fullName evidence="4">Transmembrane protein</fullName>
    </recommendedName>
</protein>
<dbReference type="STRING" id="403677.D0N5W1"/>